<name>A0A3A8J206_9BACT</name>
<comment type="caution">
    <text evidence="1">The sequence shown here is derived from an EMBL/GenBank/DDBJ whole genome shotgun (WGS) entry which is preliminary data.</text>
</comment>
<evidence type="ECO:0000313" key="2">
    <source>
        <dbReference type="Proteomes" id="UP000268094"/>
    </source>
</evidence>
<organism evidence="1 2">
    <name type="scientific">Corallococcus terminator</name>
    <dbReference type="NCBI Taxonomy" id="2316733"/>
    <lineage>
        <taxon>Bacteria</taxon>
        <taxon>Pseudomonadati</taxon>
        <taxon>Myxococcota</taxon>
        <taxon>Myxococcia</taxon>
        <taxon>Myxococcales</taxon>
        <taxon>Cystobacterineae</taxon>
        <taxon>Myxococcaceae</taxon>
        <taxon>Corallococcus</taxon>
    </lineage>
</organism>
<dbReference type="RefSeq" id="WP_120540786.1">
    <property type="nucleotide sequence ID" value="NZ_RAVZ01000064.1"/>
</dbReference>
<dbReference type="OrthoDB" id="5501681at2"/>
<sequence length="265" mass="29439">MRWKPLWTVGFVAIAVLLQGCGHGQGRLKLDSATSACRTHPSSCAQAAGQESILPRAIRAVGTAGGSAVAAAKLLDEALLDQVTEAMKKCADKARTEVILEHFGTRSPTREECLEEGTDKKRKTLTRAMILGEEMHRVALRCAAEKLSELRPGGFSLEPTYKYDPDSKETTWLSPDKVDIIRRDGNFFELKGSLVPDVVLHEGHPERVQAVYDFKFPCIDLSQHPRWREYAPGHPYEGRNQSDIYIEAFKTNAVFRVSPWLGAGF</sequence>
<dbReference type="Proteomes" id="UP000268094">
    <property type="component" value="Unassembled WGS sequence"/>
</dbReference>
<proteinExistence type="predicted"/>
<accession>A0A3A8J206</accession>
<dbReference type="EMBL" id="RAVZ01000064">
    <property type="protein sequence ID" value="RKG89757.1"/>
    <property type="molecule type" value="Genomic_DNA"/>
</dbReference>
<evidence type="ECO:0000313" key="1">
    <source>
        <dbReference type="EMBL" id="RKG89757.1"/>
    </source>
</evidence>
<dbReference type="PROSITE" id="PS51257">
    <property type="entry name" value="PROKAR_LIPOPROTEIN"/>
    <property type="match status" value="1"/>
</dbReference>
<evidence type="ECO:0008006" key="3">
    <source>
        <dbReference type="Google" id="ProtNLM"/>
    </source>
</evidence>
<gene>
    <name evidence="1" type="ORF">D7V88_12090</name>
</gene>
<dbReference type="AlphaFoldDB" id="A0A3A8J206"/>
<protein>
    <recommendedName>
        <fullName evidence="3">Lipoprotein</fullName>
    </recommendedName>
</protein>
<keyword evidence="2" id="KW-1185">Reference proteome</keyword>
<reference evidence="2" key="1">
    <citation type="submission" date="2018-09" db="EMBL/GenBank/DDBJ databases">
        <authorList>
            <person name="Livingstone P.G."/>
            <person name="Whitworth D.E."/>
        </authorList>
    </citation>
    <scope>NUCLEOTIDE SEQUENCE [LARGE SCALE GENOMIC DNA]</scope>
    <source>
        <strain evidence="2">CA054A</strain>
    </source>
</reference>